<dbReference type="Proteomes" id="UP000530032">
    <property type="component" value="Unassembled WGS sequence"/>
</dbReference>
<reference evidence="1" key="1">
    <citation type="submission" date="2020-12" db="EMBL/GenBank/DDBJ databases">
        <title>Comamonas sp. nov., isolated from stream water.</title>
        <authorList>
            <person name="Park K.-H."/>
        </authorList>
    </citation>
    <scope>NUCLEOTIDE SEQUENCE</scope>
    <source>
        <strain evidence="1">EJ-4</strain>
    </source>
</reference>
<organism evidence="1 2">
    <name type="scientific">Comamonas suwonensis</name>
    <dbReference type="NCBI Taxonomy" id="2606214"/>
    <lineage>
        <taxon>Bacteria</taxon>
        <taxon>Pseudomonadati</taxon>
        <taxon>Pseudomonadota</taxon>
        <taxon>Betaproteobacteria</taxon>
        <taxon>Burkholderiales</taxon>
        <taxon>Comamonadaceae</taxon>
        <taxon>Comamonas</taxon>
    </lineage>
</organism>
<keyword evidence="2" id="KW-1185">Reference proteome</keyword>
<protein>
    <submittedName>
        <fullName evidence="1">Winged helix-turn-helix domain-containing protein</fullName>
    </submittedName>
</protein>
<evidence type="ECO:0000313" key="1">
    <source>
        <dbReference type="EMBL" id="MBI1626107.1"/>
    </source>
</evidence>
<dbReference type="InterPro" id="IPR036388">
    <property type="entry name" value="WH-like_DNA-bd_sf"/>
</dbReference>
<evidence type="ECO:0000313" key="2">
    <source>
        <dbReference type="Proteomes" id="UP000530032"/>
    </source>
</evidence>
<gene>
    <name evidence="1" type="ORF">HF327_016560</name>
</gene>
<comment type="caution">
    <text evidence="1">The sequence shown here is derived from an EMBL/GenBank/DDBJ whole genome shotgun (WGS) entry which is preliminary data.</text>
</comment>
<dbReference type="SUPFAM" id="SSF46785">
    <property type="entry name" value="Winged helix' DNA-binding domain"/>
    <property type="match status" value="1"/>
</dbReference>
<dbReference type="Gene3D" id="1.10.10.10">
    <property type="entry name" value="Winged helix-like DNA-binding domain superfamily/Winged helix DNA-binding domain"/>
    <property type="match status" value="1"/>
</dbReference>
<dbReference type="AlphaFoldDB" id="A0A843BEH9"/>
<dbReference type="EMBL" id="JABBCQ020000015">
    <property type="protein sequence ID" value="MBI1626107.1"/>
    <property type="molecule type" value="Genomic_DNA"/>
</dbReference>
<name>A0A843BEH9_9BURK</name>
<dbReference type="RefSeq" id="WP_099736157.1">
    <property type="nucleotide sequence ID" value="NZ_JABBCQ020000015.1"/>
</dbReference>
<dbReference type="InterPro" id="IPR036390">
    <property type="entry name" value="WH_DNA-bd_sf"/>
</dbReference>
<sequence length="117" mass="13347">MKNSLSADIYLRFLQLAESIRGLPALPLLDPLEERLLEQIANAGTRQQRLCVRDLMAQREMGSPATIHSRLKSMRQKGWILLADTEDARRKQIELSPDAHKHFEKLSQCIVEAAAER</sequence>
<proteinExistence type="predicted"/>
<accession>A0A843BEH9</accession>